<accession>A0ABV3QUS3</accession>
<keyword evidence="2" id="KW-1185">Reference proteome</keyword>
<dbReference type="Proteomes" id="UP001556196">
    <property type="component" value="Unassembled WGS sequence"/>
</dbReference>
<dbReference type="EMBL" id="JBFOCI010000001">
    <property type="protein sequence ID" value="MEW9804575.1"/>
    <property type="molecule type" value="Genomic_DNA"/>
</dbReference>
<sequence length="381" mass="42703">MANDTDAASLYFSAISAALRGLEIFMRDDRSPLYRHGIVAKVVAEYIVRLETSFSCWRNRLGFVDSFRISRAESGFPVFQNLLELENDRRQAEQRLAGIPAADELRAEMADFILRHKDFPAALQKSMAERLYLEDVKDGDIFGPFTLAQTVRVSVNPKTGRPFYLVHWASFDGTANLPLIYMVTVEDSSEAMVSQLVDRNGKLNEKVEIPLPVEGLLNPELAHRFDDFTEKNSAYTLSPATIAGNLDKDFATLHPKQLRRVVLGPFYSAGITEHNSVVSDVLSKVRKAESAWLLTWTVQEVYSKAEKPGRKGLFSSEQPAEEFYIDTDDLEAARQGVSSYEKHALIPHEAYQALYAAGEAQKIFSGYKVHILSKGQVISDV</sequence>
<comment type="caution">
    <text evidence="1">The sequence shown here is derived from an EMBL/GenBank/DDBJ whole genome shotgun (WGS) entry which is preliminary data.</text>
</comment>
<evidence type="ECO:0000313" key="1">
    <source>
        <dbReference type="EMBL" id="MEW9804575.1"/>
    </source>
</evidence>
<reference evidence="1 2" key="1">
    <citation type="submission" date="2024-06" db="EMBL/GenBank/DDBJ databases">
        <authorList>
            <person name="Tuo L."/>
        </authorList>
    </citation>
    <scope>NUCLEOTIDE SEQUENCE [LARGE SCALE GENOMIC DNA]</scope>
    <source>
        <strain evidence="1 2">ZMM04-5</strain>
    </source>
</reference>
<organism evidence="1 2">
    <name type="scientific">Mesorhizobium marinum</name>
    <dbReference type="NCBI Taxonomy" id="3228790"/>
    <lineage>
        <taxon>Bacteria</taxon>
        <taxon>Pseudomonadati</taxon>
        <taxon>Pseudomonadota</taxon>
        <taxon>Alphaproteobacteria</taxon>
        <taxon>Hyphomicrobiales</taxon>
        <taxon>Phyllobacteriaceae</taxon>
        <taxon>Mesorhizobium</taxon>
    </lineage>
</organism>
<proteinExistence type="predicted"/>
<protein>
    <submittedName>
        <fullName evidence="1">Uncharacterized protein</fullName>
    </submittedName>
</protein>
<evidence type="ECO:0000313" key="2">
    <source>
        <dbReference type="Proteomes" id="UP001556196"/>
    </source>
</evidence>
<gene>
    <name evidence="1" type="ORF">ABUE31_01075</name>
</gene>
<dbReference type="RefSeq" id="WP_367721623.1">
    <property type="nucleotide sequence ID" value="NZ_JBFOCH010000022.1"/>
</dbReference>
<name>A0ABV3QUS3_9HYPH</name>